<dbReference type="EMBL" id="LFZN01000119">
    <property type="protein sequence ID" value="KXS98224.1"/>
    <property type="molecule type" value="Genomic_DNA"/>
</dbReference>
<dbReference type="GO" id="GO:0016614">
    <property type="term" value="F:oxidoreductase activity, acting on CH-OH group of donors"/>
    <property type="evidence" value="ECO:0007669"/>
    <property type="project" value="InterPro"/>
</dbReference>
<feature type="active site" description="Proton acceptor" evidence="5">
    <location>
        <position position="621"/>
    </location>
</feature>
<dbReference type="InterPro" id="IPR012132">
    <property type="entry name" value="GMC_OxRdtase"/>
</dbReference>
<dbReference type="PROSITE" id="PS00624">
    <property type="entry name" value="GMC_OXRED_2"/>
    <property type="match status" value="1"/>
</dbReference>
<reference evidence="8 9" key="1">
    <citation type="submission" date="2015-07" db="EMBL/GenBank/DDBJ databases">
        <title>Comparative genomics of the Sigatoka disease complex on banana suggests a link between parallel evolutionary changes in Pseudocercospora fijiensis and Pseudocercospora eumusae and increased virulence on the banana host.</title>
        <authorList>
            <person name="Chang T.-C."/>
            <person name="Salvucci A."/>
            <person name="Crous P.W."/>
            <person name="Stergiopoulos I."/>
        </authorList>
    </citation>
    <scope>NUCLEOTIDE SEQUENCE [LARGE SCALE GENOMIC DNA]</scope>
    <source>
        <strain evidence="8 9">CBS 114824</strain>
    </source>
</reference>
<accession>A0A139H718</accession>
<comment type="cofactor">
    <cofactor evidence="1 6">
        <name>FAD</name>
        <dbReference type="ChEBI" id="CHEBI:57692"/>
    </cofactor>
</comment>
<evidence type="ECO:0000256" key="5">
    <source>
        <dbReference type="PIRSR" id="PIRSR000137-1"/>
    </source>
</evidence>
<dbReference type="PANTHER" id="PTHR11552">
    <property type="entry name" value="GLUCOSE-METHANOL-CHOLINE GMC OXIDOREDUCTASE"/>
    <property type="match status" value="1"/>
</dbReference>
<feature type="active site" description="Proton donor" evidence="5">
    <location>
        <position position="577"/>
    </location>
</feature>
<dbReference type="InterPro" id="IPR000172">
    <property type="entry name" value="GMC_OxRdtase_N"/>
</dbReference>
<keyword evidence="9" id="KW-1185">Reference proteome</keyword>
<dbReference type="SUPFAM" id="SSF51905">
    <property type="entry name" value="FAD/NAD(P)-binding domain"/>
    <property type="match status" value="1"/>
</dbReference>
<evidence type="ECO:0000259" key="7">
    <source>
        <dbReference type="PROSITE" id="PS00624"/>
    </source>
</evidence>
<evidence type="ECO:0000256" key="1">
    <source>
        <dbReference type="ARBA" id="ARBA00001974"/>
    </source>
</evidence>
<feature type="binding site" evidence="6">
    <location>
        <position position="303"/>
    </location>
    <ligand>
        <name>FAD</name>
        <dbReference type="ChEBI" id="CHEBI:57692"/>
    </ligand>
</feature>
<dbReference type="InterPro" id="IPR007867">
    <property type="entry name" value="GMC_OxRtase_C"/>
</dbReference>
<dbReference type="Pfam" id="PF00732">
    <property type="entry name" value="GMC_oxred_N"/>
    <property type="match status" value="1"/>
</dbReference>
<feature type="domain" description="Glucose-methanol-choline oxidoreductase N-terminal" evidence="7">
    <location>
        <begin position="345"/>
        <end position="359"/>
    </location>
</feature>
<evidence type="ECO:0000313" key="9">
    <source>
        <dbReference type="Proteomes" id="UP000070133"/>
    </source>
</evidence>
<gene>
    <name evidence="8" type="ORF">AC578_277</name>
</gene>
<protein>
    <recommendedName>
        <fullName evidence="7">Glucose-methanol-choline oxidoreductase N-terminal domain-containing protein</fullName>
    </recommendedName>
</protein>
<evidence type="ECO:0000256" key="6">
    <source>
        <dbReference type="PIRSR" id="PIRSR000137-2"/>
    </source>
</evidence>
<keyword evidence="4 6" id="KW-0274">FAD</keyword>
<dbReference type="AlphaFoldDB" id="A0A139H718"/>
<dbReference type="Gene3D" id="3.30.560.10">
    <property type="entry name" value="Glucose Oxidase, domain 3"/>
    <property type="match status" value="1"/>
</dbReference>
<dbReference type="STRING" id="321146.A0A139H718"/>
<dbReference type="PANTHER" id="PTHR11552:SF147">
    <property type="entry name" value="CHOLINE DEHYDROGENASE, MITOCHONDRIAL"/>
    <property type="match status" value="1"/>
</dbReference>
<evidence type="ECO:0000256" key="2">
    <source>
        <dbReference type="ARBA" id="ARBA00010790"/>
    </source>
</evidence>
<dbReference type="Pfam" id="PF05199">
    <property type="entry name" value="GMC_oxred_C"/>
    <property type="match status" value="1"/>
</dbReference>
<organism evidence="8 9">
    <name type="scientific">Pseudocercospora eumusae</name>
    <dbReference type="NCBI Taxonomy" id="321146"/>
    <lineage>
        <taxon>Eukaryota</taxon>
        <taxon>Fungi</taxon>
        <taxon>Dikarya</taxon>
        <taxon>Ascomycota</taxon>
        <taxon>Pezizomycotina</taxon>
        <taxon>Dothideomycetes</taxon>
        <taxon>Dothideomycetidae</taxon>
        <taxon>Mycosphaerellales</taxon>
        <taxon>Mycosphaerellaceae</taxon>
        <taxon>Pseudocercospora</taxon>
    </lineage>
</organism>
<dbReference type="Proteomes" id="UP000070133">
    <property type="component" value="Unassembled WGS sequence"/>
</dbReference>
<sequence>MASFASVRHGLENATYRQLAVSIAGGVFTLWIVAKLLRELSHRLFPNVVPGEPNTALLATIRPNEGEATTKHLQNAREYDYVIIGGGTAGCVLANRLSENPNTTVLVIEAGHSDLKQIFSRIPAGFGRLFGTLADWNFYTEKDKGCNNRKLFWPRGKMLGGCSAINAMIYNKGSAEDYDEWESLGNAGWGWNSVSKYAKKAEAFHNGPHSALTSQELAEHGRSGPWQTGYTILAPLCEVFLDACEAVGIPKIRDFNTSKGMIGASQFQTFIDSKGQRSSTAVAYLTKEVASRPNLSIATGQIVTKILFATSGAKPRAVGVEMGSTKISPVRYVVKAEKEVILSAGAVQSPQILKLSGIGPPAELRKYGIPTIKTLMGVGENLADHLCGIMVFESKQKSYQYLVDSLKSLPALIEWMRFGTGPMTSNIGEAGCFVRVADRADAPESVRKNDLSSGPNAPDLELLVGPIAYISHGKVVAPSTKEYFSVGPIMLRPESRGRITLASSSPFDAPLIDANYLATQHDRDMMVYGMRLARDVAHSAPFKQAFGEWYFPSKDVASMTDEQLLEAVRNDGETIYHPFCTNKMGPVTDETAVVDAELRVHGVDGLRVVDASIFPKPVACHPCAPVVMVAEKAADMIKGRN</sequence>
<evidence type="ECO:0000256" key="4">
    <source>
        <dbReference type="ARBA" id="ARBA00022827"/>
    </source>
</evidence>
<comment type="caution">
    <text evidence="8">The sequence shown here is derived from an EMBL/GenBank/DDBJ whole genome shotgun (WGS) entry which is preliminary data.</text>
</comment>
<dbReference type="OrthoDB" id="269227at2759"/>
<proteinExistence type="inferred from homology"/>
<dbReference type="Gene3D" id="3.50.50.60">
    <property type="entry name" value="FAD/NAD(P)-binding domain"/>
    <property type="match status" value="1"/>
</dbReference>
<dbReference type="InterPro" id="IPR036188">
    <property type="entry name" value="FAD/NAD-bd_sf"/>
</dbReference>
<dbReference type="GO" id="GO:0050660">
    <property type="term" value="F:flavin adenine dinucleotide binding"/>
    <property type="evidence" value="ECO:0007669"/>
    <property type="project" value="InterPro"/>
</dbReference>
<comment type="similarity">
    <text evidence="2">Belongs to the GMC oxidoreductase family.</text>
</comment>
<dbReference type="PIRSF" id="PIRSF000137">
    <property type="entry name" value="Alcohol_oxidase"/>
    <property type="match status" value="1"/>
</dbReference>
<evidence type="ECO:0000256" key="3">
    <source>
        <dbReference type="ARBA" id="ARBA00022630"/>
    </source>
</evidence>
<evidence type="ECO:0000313" key="8">
    <source>
        <dbReference type="EMBL" id="KXS98224.1"/>
    </source>
</evidence>
<name>A0A139H718_9PEZI</name>
<keyword evidence="3" id="KW-0285">Flavoprotein</keyword>
<dbReference type="SUPFAM" id="SSF54373">
    <property type="entry name" value="FAD-linked reductases, C-terminal domain"/>
    <property type="match status" value="1"/>
</dbReference>